<evidence type="ECO:0000313" key="8">
    <source>
        <dbReference type="Proteomes" id="UP000701801"/>
    </source>
</evidence>
<feature type="domain" description="Major facilitator superfamily (MFS) profile" evidence="6">
    <location>
        <begin position="125"/>
        <end position="626"/>
    </location>
</feature>
<feature type="transmembrane region" description="Helical" evidence="5">
    <location>
        <begin position="322"/>
        <end position="341"/>
    </location>
</feature>
<keyword evidence="8" id="KW-1185">Reference proteome</keyword>
<dbReference type="PANTHER" id="PTHR23502:SF26">
    <property type="entry name" value="MAJOR FACILITATOR SUPERFAMILY (MFS) PROFILE DOMAIN-CONTAINING PROTEIN"/>
    <property type="match status" value="1"/>
</dbReference>
<feature type="transmembrane region" description="Helical" evidence="5">
    <location>
        <begin position="191"/>
        <end position="208"/>
    </location>
</feature>
<proteinExistence type="predicted"/>
<dbReference type="InterPro" id="IPR020846">
    <property type="entry name" value="MFS_dom"/>
</dbReference>
<accession>A0A9N9M0C4</accession>
<feature type="non-terminal residue" evidence="7">
    <location>
        <position position="1"/>
    </location>
</feature>
<dbReference type="OrthoDB" id="440553at2759"/>
<feature type="transmembrane region" description="Helical" evidence="5">
    <location>
        <begin position="156"/>
        <end position="179"/>
    </location>
</feature>
<dbReference type="PANTHER" id="PTHR23502">
    <property type="entry name" value="MAJOR FACILITATOR SUPERFAMILY"/>
    <property type="match status" value="1"/>
</dbReference>
<keyword evidence="2 5" id="KW-0812">Transmembrane</keyword>
<feature type="transmembrane region" description="Helical" evidence="5">
    <location>
        <begin position="533"/>
        <end position="553"/>
    </location>
</feature>
<evidence type="ECO:0000256" key="4">
    <source>
        <dbReference type="ARBA" id="ARBA00023136"/>
    </source>
</evidence>
<feature type="transmembrane region" description="Helical" evidence="5">
    <location>
        <begin position="598"/>
        <end position="621"/>
    </location>
</feature>
<comment type="caution">
    <text evidence="7">The sequence shown here is derived from an EMBL/GenBank/DDBJ whole genome shotgun (WGS) entry which is preliminary data.</text>
</comment>
<evidence type="ECO:0000259" key="6">
    <source>
        <dbReference type="PROSITE" id="PS50850"/>
    </source>
</evidence>
<evidence type="ECO:0000256" key="5">
    <source>
        <dbReference type="SAM" id="Phobius"/>
    </source>
</evidence>
<name>A0A9N9M0C4_9HELO</name>
<feature type="transmembrane region" description="Helical" evidence="5">
    <location>
        <begin position="123"/>
        <end position="144"/>
    </location>
</feature>
<keyword evidence="3 5" id="KW-1133">Transmembrane helix</keyword>
<comment type="subcellular location">
    <subcellularLocation>
        <location evidence="1">Membrane</location>
        <topology evidence="1">Multi-pass membrane protein</topology>
    </subcellularLocation>
</comment>
<reference evidence="7" key="1">
    <citation type="submission" date="2021-07" db="EMBL/GenBank/DDBJ databases">
        <authorList>
            <person name="Durling M."/>
        </authorList>
    </citation>
    <scope>NUCLEOTIDE SEQUENCE</scope>
</reference>
<dbReference type="Gene3D" id="1.20.1250.20">
    <property type="entry name" value="MFS general substrate transporter like domains"/>
    <property type="match status" value="1"/>
</dbReference>
<feature type="transmembrane region" description="Helical" evidence="5">
    <location>
        <begin position="505"/>
        <end position="527"/>
    </location>
</feature>
<dbReference type="GO" id="GO:0022857">
    <property type="term" value="F:transmembrane transporter activity"/>
    <property type="evidence" value="ECO:0007669"/>
    <property type="project" value="InterPro"/>
</dbReference>
<dbReference type="PROSITE" id="PS50850">
    <property type="entry name" value="MFS"/>
    <property type="match status" value="1"/>
</dbReference>
<feature type="transmembrane region" description="Helical" evidence="5">
    <location>
        <begin position="432"/>
        <end position="457"/>
    </location>
</feature>
<dbReference type="Proteomes" id="UP000701801">
    <property type="component" value="Unassembled WGS sequence"/>
</dbReference>
<dbReference type="GO" id="GO:0005886">
    <property type="term" value="C:plasma membrane"/>
    <property type="evidence" value="ECO:0007669"/>
    <property type="project" value="TreeGrafter"/>
</dbReference>
<evidence type="ECO:0000256" key="2">
    <source>
        <dbReference type="ARBA" id="ARBA00022692"/>
    </source>
</evidence>
<evidence type="ECO:0000313" key="7">
    <source>
        <dbReference type="EMBL" id="CAG8982345.1"/>
    </source>
</evidence>
<dbReference type="InterPro" id="IPR036259">
    <property type="entry name" value="MFS_trans_sf"/>
</dbReference>
<dbReference type="EMBL" id="CAJVRM010000596">
    <property type="protein sequence ID" value="CAG8982345.1"/>
    <property type="molecule type" value="Genomic_DNA"/>
</dbReference>
<protein>
    <recommendedName>
        <fullName evidence="6">Major facilitator superfamily (MFS) profile domain-containing protein</fullName>
    </recommendedName>
</protein>
<evidence type="ECO:0000256" key="1">
    <source>
        <dbReference type="ARBA" id="ARBA00004141"/>
    </source>
</evidence>
<dbReference type="AlphaFoldDB" id="A0A9N9M0C4"/>
<feature type="transmembrane region" description="Helical" evidence="5">
    <location>
        <begin position="574"/>
        <end position="592"/>
    </location>
</feature>
<evidence type="ECO:0000256" key="3">
    <source>
        <dbReference type="ARBA" id="ARBA00022989"/>
    </source>
</evidence>
<organism evidence="7 8">
    <name type="scientific">Hymenoscyphus albidus</name>
    <dbReference type="NCBI Taxonomy" id="595503"/>
    <lineage>
        <taxon>Eukaryota</taxon>
        <taxon>Fungi</taxon>
        <taxon>Dikarya</taxon>
        <taxon>Ascomycota</taxon>
        <taxon>Pezizomycotina</taxon>
        <taxon>Leotiomycetes</taxon>
        <taxon>Helotiales</taxon>
        <taxon>Helotiaceae</taxon>
        <taxon>Hymenoscyphus</taxon>
    </lineage>
</organism>
<dbReference type="SUPFAM" id="SSF103473">
    <property type="entry name" value="MFS general substrate transporter"/>
    <property type="match status" value="1"/>
</dbReference>
<dbReference type="Pfam" id="PF07690">
    <property type="entry name" value="MFS_1"/>
    <property type="match status" value="2"/>
</dbReference>
<keyword evidence="4 5" id="KW-0472">Membrane</keyword>
<sequence>MDPQRPPGRRHTTFLDNLGAVRVLGSPIASFGRQLIVGNPEFDQDKYYEDLVTETRRSKVQSFRDPPPSFRSVEQRSSTEIFSYIEDPFDDRHTIRNLEENNPRKQPNFEEEQYHIATRKEKWLVIITISVAGLFSGLSSNIYFPLLDAVAKDLGVTLAAVSLTITSYLIIQGISPVIWGAFSDTVGRRPIYIASFIISILSNVVLSFTPNFAVLVIFRGLQAAGSASTVSIGRRSLSYGICKAAKLLSPIGNGVIQDISPPSERGAFISFYQASEYKDFIEPFLTGIKLLTLLLLIVRNISIAIGPILGGVLSQSFGFRSAFVFLLIMSTIVILVIIIFLPETMRSIAGNGTIRLDGIYLPLIRKFRKEPSYITEPDDTIIRNKVTFLTFIEPLKLLKEKDVLCNLIFGGAIYAVWSMVTESTTALFKQNFGLTELLLGVAFLPNGIGTMFGSAIAGKLMTEDYREAERSYKTLHGFPPDYKIPPNNIPTDFPTEHARFRHLPWISMLFTISTGAYGFSLAFPTAISMRGWIAVPLFLQFLIAATSNAVFCLNQTLGSDLCPGKGASATAINNLVRCALGAIGVAVIDTMIENMGPALTFLGLAFVVISLSPLPVVVWCFGPDWRANKAAARKENLELDKGKL</sequence>
<dbReference type="InterPro" id="IPR011701">
    <property type="entry name" value="MFS"/>
</dbReference>
<feature type="transmembrane region" description="Helical" evidence="5">
    <location>
        <begin position="403"/>
        <end position="420"/>
    </location>
</feature>
<gene>
    <name evidence="7" type="ORF">HYALB_00005347</name>
</gene>